<evidence type="ECO:0000256" key="3">
    <source>
        <dbReference type="ARBA" id="ARBA00022679"/>
    </source>
</evidence>
<dbReference type="InterPro" id="IPR010079">
    <property type="entry name" value="Xanthine_PRibTrfase"/>
</dbReference>
<comment type="catalytic activity">
    <reaction evidence="5">
        <text>XMP + diphosphate = xanthine + 5-phospho-alpha-D-ribose 1-diphosphate</text>
        <dbReference type="Rhea" id="RHEA:10800"/>
        <dbReference type="ChEBI" id="CHEBI:17712"/>
        <dbReference type="ChEBI" id="CHEBI:33019"/>
        <dbReference type="ChEBI" id="CHEBI:57464"/>
        <dbReference type="ChEBI" id="CHEBI:58017"/>
        <dbReference type="EC" id="2.4.2.22"/>
    </reaction>
</comment>
<feature type="binding site" evidence="5">
    <location>
        <position position="156"/>
    </location>
    <ligand>
        <name>xanthine</name>
        <dbReference type="ChEBI" id="CHEBI:17712"/>
    </ligand>
</feature>
<dbReference type="RefSeq" id="WP_023384989.1">
    <property type="nucleotide sequence ID" value="NZ_AXUN02000030.1"/>
</dbReference>
<dbReference type="GO" id="GO:0006166">
    <property type="term" value="P:purine ribonucleoside salvage"/>
    <property type="evidence" value="ECO:0007669"/>
    <property type="project" value="UniProtKB-KW"/>
</dbReference>
<dbReference type="InterPro" id="IPR050118">
    <property type="entry name" value="Pur/Pyrimidine_PRTase"/>
</dbReference>
<dbReference type="STRING" id="994573.T472_0201990"/>
<dbReference type="GO" id="GO:0032265">
    <property type="term" value="P:XMP salvage"/>
    <property type="evidence" value="ECO:0007669"/>
    <property type="project" value="UniProtKB-UniRule"/>
</dbReference>
<dbReference type="NCBIfam" id="TIGR01744">
    <property type="entry name" value="XPRTase"/>
    <property type="match status" value="1"/>
</dbReference>
<feature type="binding site" evidence="5">
    <location>
        <position position="20"/>
    </location>
    <ligand>
        <name>xanthine</name>
        <dbReference type="ChEBI" id="CHEBI:17712"/>
    </ligand>
</feature>
<dbReference type="EC" id="2.4.2.22" evidence="5 6"/>
<evidence type="ECO:0000313" key="8">
    <source>
        <dbReference type="EMBL" id="ETA82278.1"/>
    </source>
</evidence>
<dbReference type="PATRIC" id="fig|994573.3.peg.371"/>
<dbReference type="PANTHER" id="PTHR43864:SF1">
    <property type="entry name" value="XANTHINE PHOSPHORIBOSYLTRANSFERASE"/>
    <property type="match status" value="1"/>
</dbReference>
<feature type="domain" description="Phosphoribosyltransferase" evidence="7">
    <location>
        <begin position="42"/>
        <end position="157"/>
    </location>
</feature>
<evidence type="ECO:0000259" key="7">
    <source>
        <dbReference type="Pfam" id="PF00156"/>
    </source>
</evidence>
<comment type="subcellular location">
    <subcellularLocation>
        <location evidence="5">Cytoplasm</location>
    </subcellularLocation>
</comment>
<keyword evidence="2 5" id="KW-0328">Glycosyltransferase</keyword>
<reference evidence="8 9" key="1">
    <citation type="journal article" date="2014" name="Genome Announc.">
        <title>Genome Sequence of Youngiibacter fragilis, the Type Strain of the Genus Youngiibacter.</title>
        <authorList>
            <person name="Wawrik C.B."/>
            <person name="Callaghan A.V."/>
            <person name="Stamps B.W."/>
            <person name="Wawrik B."/>
        </authorList>
    </citation>
    <scope>NUCLEOTIDE SEQUENCE [LARGE SCALE GENOMIC DNA]</scope>
    <source>
        <strain evidence="8 9">232.1</strain>
    </source>
</reference>
<dbReference type="HAMAP" id="MF_01184">
    <property type="entry name" value="XPRTase"/>
    <property type="match status" value="1"/>
</dbReference>
<dbReference type="Gene3D" id="3.40.50.2020">
    <property type="match status" value="1"/>
</dbReference>
<keyword evidence="9" id="KW-1185">Reference proteome</keyword>
<organism evidence="8 9">
    <name type="scientific">Youngiibacter fragilis 232.1</name>
    <dbReference type="NCBI Taxonomy" id="994573"/>
    <lineage>
        <taxon>Bacteria</taxon>
        <taxon>Bacillati</taxon>
        <taxon>Bacillota</taxon>
        <taxon>Clostridia</taxon>
        <taxon>Eubacteriales</taxon>
        <taxon>Clostridiaceae</taxon>
        <taxon>Youngiibacter</taxon>
    </lineage>
</organism>
<comment type="caution">
    <text evidence="8">The sequence shown here is derived from an EMBL/GenBank/DDBJ whole genome shotgun (WGS) entry which is preliminary data.</text>
</comment>
<comment type="subunit">
    <text evidence="5">Homodimer.</text>
</comment>
<dbReference type="InterPro" id="IPR029057">
    <property type="entry name" value="PRTase-like"/>
</dbReference>
<evidence type="ECO:0000256" key="2">
    <source>
        <dbReference type="ARBA" id="ARBA00022676"/>
    </source>
</evidence>
<dbReference type="InterPro" id="IPR000836">
    <property type="entry name" value="PRTase_dom"/>
</dbReference>
<sequence>MEKLKKMILERGEIRDGNILKVDSFLNHQLDVEFLHEAGEEFYNLFKDAGVTKILTIEVSGIAIASMAALFFKVPVVFAKKSQSLNLDKDVFKGRVFSYTKNKIYDVMVSKSYLKPEDRLLILDDFLAEGNAMKGLIDMVEQSGATIVGIGAVIEKGFQEGGSYLREKGYNLKSLAIIDEMGEGYVKFRG</sequence>
<dbReference type="PANTHER" id="PTHR43864">
    <property type="entry name" value="HYPOXANTHINE/GUANINE PHOSPHORIBOSYLTRANSFERASE"/>
    <property type="match status" value="1"/>
</dbReference>
<dbReference type="NCBIfam" id="NF006671">
    <property type="entry name" value="PRK09219.1"/>
    <property type="match status" value="1"/>
</dbReference>
<evidence type="ECO:0000256" key="1">
    <source>
        <dbReference type="ARBA" id="ARBA00022490"/>
    </source>
</evidence>
<keyword evidence="3 5" id="KW-0808">Transferase</keyword>
<name>V7I8T8_9CLOT</name>
<proteinExistence type="inferred from homology"/>
<dbReference type="OrthoDB" id="9790678at2"/>
<dbReference type="CDD" id="cd06223">
    <property type="entry name" value="PRTases_typeI"/>
    <property type="match status" value="1"/>
</dbReference>
<dbReference type="Pfam" id="PF00156">
    <property type="entry name" value="Pribosyltran"/>
    <property type="match status" value="1"/>
</dbReference>
<dbReference type="GO" id="GO:0046110">
    <property type="term" value="P:xanthine metabolic process"/>
    <property type="evidence" value="ECO:0007669"/>
    <property type="project" value="UniProtKB-UniRule"/>
</dbReference>
<comment type="pathway">
    <text evidence="5">Purine metabolism; XMP biosynthesis via salvage pathway; XMP from xanthine: step 1/1.</text>
</comment>
<dbReference type="SUPFAM" id="SSF53271">
    <property type="entry name" value="PRTase-like"/>
    <property type="match status" value="1"/>
</dbReference>
<evidence type="ECO:0000256" key="5">
    <source>
        <dbReference type="HAMAP-Rule" id="MF_01184"/>
    </source>
</evidence>
<feature type="binding site" evidence="5">
    <location>
        <position position="27"/>
    </location>
    <ligand>
        <name>xanthine</name>
        <dbReference type="ChEBI" id="CHEBI:17712"/>
    </ligand>
</feature>
<dbReference type="UniPathway" id="UPA00602">
    <property type="reaction ID" value="UER00658"/>
</dbReference>
<keyword evidence="1 5" id="KW-0963">Cytoplasm</keyword>
<evidence type="ECO:0000256" key="4">
    <source>
        <dbReference type="ARBA" id="ARBA00022726"/>
    </source>
</evidence>
<dbReference type="AlphaFoldDB" id="V7I8T8"/>
<dbReference type="EMBL" id="AXUN02000030">
    <property type="protein sequence ID" value="ETA82278.1"/>
    <property type="molecule type" value="Genomic_DNA"/>
</dbReference>
<protein>
    <recommendedName>
        <fullName evidence="5 6">Xanthine phosphoribosyltransferase</fullName>
        <shortName evidence="5">XPRTase</shortName>
        <ecNumber evidence="5 6">2.4.2.22</ecNumber>
    </recommendedName>
</protein>
<comment type="similarity">
    <text evidence="5">Belongs to the purine/pyrimidine phosphoribosyltransferase family. Xpt subfamily.</text>
</comment>
<evidence type="ECO:0000256" key="6">
    <source>
        <dbReference type="NCBIfam" id="TIGR01744"/>
    </source>
</evidence>
<dbReference type="Proteomes" id="UP000017747">
    <property type="component" value="Unassembled WGS sequence"/>
</dbReference>
<evidence type="ECO:0000313" key="9">
    <source>
        <dbReference type="Proteomes" id="UP000017747"/>
    </source>
</evidence>
<dbReference type="GO" id="GO:0005737">
    <property type="term" value="C:cytoplasm"/>
    <property type="evidence" value="ECO:0007669"/>
    <property type="project" value="UniProtKB-SubCell"/>
</dbReference>
<feature type="binding site" evidence="5">
    <location>
        <begin position="128"/>
        <end position="132"/>
    </location>
    <ligand>
        <name>5-phospho-alpha-D-ribose 1-diphosphate</name>
        <dbReference type="ChEBI" id="CHEBI:58017"/>
    </ligand>
</feature>
<dbReference type="eggNOG" id="COG0503">
    <property type="taxonomic scope" value="Bacteria"/>
</dbReference>
<keyword evidence="4 5" id="KW-0660">Purine salvage</keyword>
<gene>
    <name evidence="5" type="primary">xpt</name>
    <name evidence="8" type="ORF">T472_0201990</name>
</gene>
<dbReference type="GO" id="GO:0000310">
    <property type="term" value="F:xanthine phosphoribosyltransferase activity"/>
    <property type="evidence" value="ECO:0007669"/>
    <property type="project" value="UniProtKB-UniRule"/>
</dbReference>
<comment type="function">
    <text evidence="5">Converts the preformed base xanthine, a product of nucleic acid breakdown, to xanthosine 5'-monophosphate (XMP), so it can be reused for RNA or DNA synthesis.</text>
</comment>
<accession>V7I8T8</accession>